<name>A0ABP7F6B8_9FLAO</name>
<sequence>MSELTKQFFMENNLPSSNAGQSLGIIALIFGIIGVLAAFIPCFGFIAVIFGVLAIVFGAIALNQAKKENASTSLPKAGLYLGIAATVFVIIWVAIFVGSVGSMALEHKDEIKRALDSVKIEKIETDDSLNVKVQVDSTTIETTVK</sequence>
<evidence type="ECO:0008006" key="4">
    <source>
        <dbReference type="Google" id="ProtNLM"/>
    </source>
</evidence>
<evidence type="ECO:0000256" key="1">
    <source>
        <dbReference type="SAM" id="Phobius"/>
    </source>
</evidence>
<protein>
    <recommendedName>
        <fullName evidence="4">DUF4190 domain-containing protein</fullName>
    </recommendedName>
</protein>
<feature type="transmembrane region" description="Helical" evidence="1">
    <location>
        <begin position="20"/>
        <end position="40"/>
    </location>
</feature>
<accession>A0ABP7F6B8</accession>
<evidence type="ECO:0000313" key="2">
    <source>
        <dbReference type="EMBL" id="GAA3732491.1"/>
    </source>
</evidence>
<comment type="caution">
    <text evidence="2">The sequence shown here is derived from an EMBL/GenBank/DDBJ whole genome shotgun (WGS) entry which is preliminary data.</text>
</comment>
<reference evidence="3" key="1">
    <citation type="journal article" date="2019" name="Int. J. Syst. Evol. Microbiol.">
        <title>The Global Catalogue of Microorganisms (GCM) 10K type strain sequencing project: providing services to taxonomists for standard genome sequencing and annotation.</title>
        <authorList>
            <consortium name="The Broad Institute Genomics Platform"/>
            <consortium name="The Broad Institute Genome Sequencing Center for Infectious Disease"/>
            <person name="Wu L."/>
            <person name="Ma J."/>
        </authorList>
    </citation>
    <scope>NUCLEOTIDE SEQUENCE [LARGE SCALE GENOMIC DNA]</scope>
    <source>
        <strain evidence="3">JCM 17336</strain>
    </source>
</reference>
<organism evidence="2 3">
    <name type="scientific">Flavobacterium ginsengisoli</name>
    <dbReference type="NCBI Taxonomy" id="871694"/>
    <lineage>
        <taxon>Bacteria</taxon>
        <taxon>Pseudomonadati</taxon>
        <taxon>Bacteroidota</taxon>
        <taxon>Flavobacteriia</taxon>
        <taxon>Flavobacteriales</taxon>
        <taxon>Flavobacteriaceae</taxon>
        <taxon>Flavobacterium</taxon>
    </lineage>
</organism>
<dbReference type="Proteomes" id="UP001501367">
    <property type="component" value="Unassembled WGS sequence"/>
</dbReference>
<keyword evidence="3" id="KW-1185">Reference proteome</keyword>
<feature type="transmembrane region" description="Helical" evidence="1">
    <location>
        <begin position="77"/>
        <end position="105"/>
    </location>
</feature>
<keyword evidence="1" id="KW-0812">Transmembrane</keyword>
<dbReference type="EMBL" id="BAABDT010000002">
    <property type="protein sequence ID" value="GAA3732491.1"/>
    <property type="molecule type" value="Genomic_DNA"/>
</dbReference>
<gene>
    <name evidence="2" type="ORF">GCM10022422_13600</name>
</gene>
<evidence type="ECO:0000313" key="3">
    <source>
        <dbReference type="Proteomes" id="UP001501367"/>
    </source>
</evidence>
<proteinExistence type="predicted"/>
<keyword evidence="1" id="KW-1133">Transmembrane helix</keyword>
<keyword evidence="1" id="KW-0472">Membrane</keyword>